<dbReference type="InterPro" id="IPR005599">
    <property type="entry name" value="GPI_mannosylTrfase"/>
</dbReference>
<evidence type="ECO:0000256" key="10">
    <source>
        <dbReference type="ARBA" id="ARBA00044721"/>
    </source>
</evidence>
<evidence type="ECO:0000256" key="4">
    <source>
        <dbReference type="ARBA" id="ARBA00022676"/>
    </source>
</evidence>
<dbReference type="GO" id="GO:0005789">
    <property type="term" value="C:endoplasmic reticulum membrane"/>
    <property type="evidence" value="ECO:0007669"/>
    <property type="project" value="UniProtKB-SubCell"/>
</dbReference>
<reference evidence="13" key="1">
    <citation type="submission" date="2022-07" db="EMBL/GenBank/DDBJ databases">
        <title>Genome Sequence of Physisporinus lineatus.</title>
        <authorList>
            <person name="Buettner E."/>
        </authorList>
    </citation>
    <scope>NUCLEOTIDE SEQUENCE</scope>
    <source>
        <strain evidence="13">VT162</strain>
    </source>
</reference>
<keyword evidence="4 12" id="KW-0328">Glycosyltransferase</keyword>
<evidence type="ECO:0000256" key="3">
    <source>
        <dbReference type="ARBA" id="ARBA00007063"/>
    </source>
</evidence>
<dbReference type="Pfam" id="PF03901">
    <property type="entry name" value="Glyco_transf_22"/>
    <property type="match status" value="1"/>
</dbReference>
<comment type="catalytic activity">
    <reaction evidence="11">
        <text>an alpha-D-Man-(1-&gt;2)-alpha-D-Man-(1-&gt;2)-alpha-D-Man-(1-&gt;3)-[alpha-D-Man-(1-&gt;2)-alpha-D-Man-(1-&gt;3)-alpha-D-Man-(1-&gt;6)]-beta-D-Man-(1-&gt;4)-beta-D-GlcNAc-(1-&gt;4)-alpha-D-GlcNAc-diphospho-di-trans,poly-cis-dolichol + a di-trans,poly-cis-dolichyl beta-D-mannosyl phosphate = an alpha-D-Man-(1-&gt;2)-alpha-D-Man-(1-&gt;2)-alpha-D-Man-(1-&gt;3)-[alpha-D-Man-(1-&gt;2)-alpha-D-Man-(1-&gt;3)-[alpha-D-Man-(1-&gt;6)]-alpha-D-Man-(1-&gt;6)]-beta-D-Man-(1-&gt;4)-beta-D-GlcNAc-(1-&gt;4)-alpha-D-GlcNAc-diphospho-di-trans,poly-cis-dolichol + a di-trans,poly-cis-dolichyl phosphate + H(+)</text>
        <dbReference type="Rhea" id="RHEA:29535"/>
        <dbReference type="Rhea" id="RHEA-COMP:19498"/>
        <dbReference type="Rhea" id="RHEA-COMP:19501"/>
        <dbReference type="Rhea" id="RHEA-COMP:19518"/>
        <dbReference type="Rhea" id="RHEA-COMP:19519"/>
        <dbReference type="ChEBI" id="CHEBI:15378"/>
        <dbReference type="ChEBI" id="CHEBI:57683"/>
        <dbReference type="ChEBI" id="CHEBI:58211"/>
        <dbReference type="ChEBI" id="CHEBI:132517"/>
        <dbReference type="ChEBI" id="CHEBI:132519"/>
        <dbReference type="EC" id="2.4.1.260"/>
    </reaction>
    <physiologicalReaction direction="left-to-right" evidence="11">
        <dbReference type="Rhea" id="RHEA:29536"/>
    </physiologicalReaction>
</comment>
<evidence type="ECO:0000256" key="2">
    <source>
        <dbReference type="ARBA" id="ARBA00004922"/>
    </source>
</evidence>
<comment type="subcellular location">
    <subcellularLocation>
        <location evidence="1 12">Endoplasmic reticulum membrane</location>
        <topology evidence="1 12">Multi-pass membrane protein</topology>
    </subcellularLocation>
</comment>
<keyword evidence="14" id="KW-1185">Reference proteome</keyword>
<accession>A0AAD5V1P2</accession>
<dbReference type="Proteomes" id="UP001212997">
    <property type="component" value="Unassembled WGS sequence"/>
</dbReference>
<dbReference type="EC" id="2.4.1.-" evidence="12"/>
<dbReference type="AlphaFoldDB" id="A0AAD5V1P2"/>
<name>A0AAD5V1P2_9APHY</name>
<dbReference type="GO" id="GO:0006487">
    <property type="term" value="P:protein N-linked glycosylation"/>
    <property type="evidence" value="ECO:0007669"/>
    <property type="project" value="TreeGrafter"/>
</dbReference>
<keyword evidence="7 12" id="KW-0256">Endoplasmic reticulum</keyword>
<organism evidence="13 14">
    <name type="scientific">Meripilus lineatus</name>
    <dbReference type="NCBI Taxonomy" id="2056292"/>
    <lineage>
        <taxon>Eukaryota</taxon>
        <taxon>Fungi</taxon>
        <taxon>Dikarya</taxon>
        <taxon>Basidiomycota</taxon>
        <taxon>Agaricomycotina</taxon>
        <taxon>Agaricomycetes</taxon>
        <taxon>Polyporales</taxon>
        <taxon>Meripilaceae</taxon>
        <taxon>Meripilus</taxon>
    </lineage>
</organism>
<keyword evidence="5" id="KW-0808">Transferase</keyword>
<evidence type="ECO:0000256" key="6">
    <source>
        <dbReference type="ARBA" id="ARBA00022692"/>
    </source>
</evidence>
<comment type="caution">
    <text evidence="13">The sequence shown here is derived from an EMBL/GenBank/DDBJ whole genome shotgun (WGS) entry which is preliminary data.</text>
</comment>
<feature type="transmembrane region" description="Helical" evidence="12">
    <location>
        <begin position="165"/>
        <end position="184"/>
    </location>
</feature>
<evidence type="ECO:0000256" key="7">
    <source>
        <dbReference type="ARBA" id="ARBA00022824"/>
    </source>
</evidence>
<protein>
    <recommendedName>
        <fullName evidence="12">Mannosyltransferase</fullName>
        <ecNumber evidence="12">2.4.1.-</ecNumber>
    </recommendedName>
</protein>
<dbReference type="PANTHER" id="PTHR22760">
    <property type="entry name" value="GLYCOSYLTRANSFERASE"/>
    <property type="match status" value="1"/>
</dbReference>
<comment type="caution">
    <text evidence="12">Lacks conserved residue(s) required for the propagation of feature annotation.</text>
</comment>
<feature type="transmembrane region" description="Helical" evidence="12">
    <location>
        <begin position="32"/>
        <end position="56"/>
    </location>
</feature>
<evidence type="ECO:0000256" key="8">
    <source>
        <dbReference type="ARBA" id="ARBA00022989"/>
    </source>
</evidence>
<keyword evidence="8 12" id="KW-1133">Transmembrane helix</keyword>
<evidence type="ECO:0000256" key="1">
    <source>
        <dbReference type="ARBA" id="ARBA00004477"/>
    </source>
</evidence>
<comment type="similarity">
    <text evidence="3 12">Belongs to the glycosyltransferase 22 family.</text>
</comment>
<feature type="transmembrane region" description="Helical" evidence="12">
    <location>
        <begin position="68"/>
        <end position="92"/>
    </location>
</feature>
<proteinExistence type="inferred from homology"/>
<gene>
    <name evidence="13" type="ORF">NLI96_g7006</name>
</gene>
<keyword evidence="9 12" id="KW-0472">Membrane</keyword>
<feature type="transmembrane region" description="Helical" evidence="12">
    <location>
        <begin position="138"/>
        <end position="158"/>
    </location>
</feature>
<comment type="pathway">
    <text evidence="2">Protein modification; protein glycosylation.</text>
</comment>
<evidence type="ECO:0000256" key="11">
    <source>
        <dbReference type="ARBA" id="ARBA00048899"/>
    </source>
</evidence>
<sequence>MFALVPVNLASYLLLNRAPNSSRPPQCDLHRAISLLIFAAVVFRSEVAMFVGPIVLQALLHGQSTISKLLVIGIVAGVGSAALTVLIDSYFWQRPIWPELYGIYFNVVQGKSSEWGVRVLRVVPQYEMSHSTARYRHFILYVVPLFNIAAARGATWLISRRKGHIFGRICFLVVAGVLVANLMVTTALTSASIANYPGGEALARFNELYRYRATIHVHISNLAAQTGASIFLQANGPPSGIELGILPPPRGHSWVYNKTEHLDPQTITSTKSITHVIAECQPDERSGVAGTGFSATRWREVEVIRGFKKWQLNLSILKDVDGLLHFWDALTMVEEKKLAILERR</sequence>
<dbReference type="PANTHER" id="PTHR22760:SF1">
    <property type="entry name" value="DOL-P-MAN:MAN(7)GLCNAC(2)-PP-DOL ALPHA-1,6-MANNOSYLTRANSFERASE"/>
    <property type="match status" value="1"/>
</dbReference>
<dbReference type="GO" id="GO:0052917">
    <property type="term" value="F:dol-P-Man:Man(7)GlcNAc(2)-PP-Dol alpha-1,6-mannosyltransferase activity"/>
    <property type="evidence" value="ECO:0007669"/>
    <property type="project" value="UniProtKB-EC"/>
</dbReference>
<evidence type="ECO:0000313" key="14">
    <source>
        <dbReference type="Proteomes" id="UP001212997"/>
    </source>
</evidence>
<evidence type="ECO:0000256" key="12">
    <source>
        <dbReference type="RuleBase" id="RU363075"/>
    </source>
</evidence>
<keyword evidence="6 12" id="KW-0812">Transmembrane</keyword>
<evidence type="ECO:0000256" key="9">
    <source>
        <dbReference type="ARBA" id="ARBA00023136"/>
    </source>
</evidence>
<evidence type="ECO:0000313" key="13">
    <source>
        <dbReference type="EMBL" id="KAJ3482386.1"/>
    </source>
</evidence>
<dbReference type="EMBL" id="JANAWD010000275">
    <property type="protein sequence ID" value="KAJ3482386.1"/>
    <property type="molecule type" value="Genomic_DNA"/>
</dbReference>
<evidence type="ECO:0000256" key="5">
    <source>
        <dbReference type="ARBA" id="ARBA00022679"/>
    </source>
</evidence>
<comment type="function">
    <text evidence="10">Mannosyltransferase that operates in the biosynthetic pathway of dolichol-linked oligosaccharides, the glycan precursors employed in protein asparagine (N)-glycosylation. The assembly of dolichol-linked oligosaccharides begins on the cytosolic side of the endoplasmic reticulum membrane and finishes in its lumen. The sequential addition of sugars to dolichol pyrophosphate produces dolichol-linked oligosaccharides containing fourteen sugars, including two GlcNAcs, nine mannoses and three glucoses. Once assembled, the oligosaccharide is transferred from the lipid to nascent proteins by oligosaccharyltransferases. In the lumen of the endoplasmic reticulum, adds the eighth mannose residue in an alpha-1,6 linkage onto Man(7)GlcNAc(2)-PP-dolichol to produce Man(8)GlcNAc(2)-PP-dolichol.</text>
</comment>